<dbReference type="EMBL" id="RXFT01000003">
    <property type="protein sequence ID" value="RUR67306.1"/>
    <property type="molecule type" value="Genomic_DNA"/>
</dbReference>
<feature type="transmembrane region" description="Helical" evidence="5">
    <location>
        <begin position="41"/>
        <end position="60"/>
    </location>
</feature>
<evidence type="ECO:0000256" key="2">
    <source>
        <dbReference type="ARBA" id="ARBA00022692"/>
    </source>
</evidence>
<keyword evidence="4 5" id="KW-0472">Membrane</keyword>
<evidence type="ECO:0000256" key="4">
    <source>
        <dbReference type="ARBA" id="ARBA00023136"/>
    </source>
</evidence>
<dbReference type="EMBL" id="JACIFZ010000001">
    <property type="protein sequence ID" value="MBB4219440.1"/>
    <property type="molecule type" value="Genomic_DNA"/>
</dbReference>
<dbReference type="GeneID" id="303198306"/>
<name>A0A3S0XDJ4_9BURK</name>
<comment type="caution">
    <text evidence="7">The sequence shown here is derived from an EMBL/GenBank/DDBJ whole genome shotgun (WGS) entry which is preliminary data.</text>
</comment>
<dbReference type="AlphaFoldDB" id="A0A3S0XDJ4"/>
<reference evidence="6 9" key="2">
    <citation type="submission" date="2020-08" db="EMBL/GenBank/DDBJ databases">
        <title>Genomic Encyclopedia of Type Strains, Phase IV (KMG-V): Genome sequencing to study the core and pangenomes of soil and plant-associated prokaryotes.</title>
        <authorList>
            <person name="Whitman W."/>
        </authorList>
    </citation>
    <scope>NUCLEOTIDE SEQUENCE [LARGE SCALE GENOMIC DNA]</scope>
    <source>
        <strain evidence="6 9">34/80</strain>
    </source>
</reference>
<protein>
    <submittedName>
        <fullName evidence="7">DUF1656 domain-containing protein</fullName>
    </submittedName>
</protein>
<feature type="transmembrane region" description="Helical" evidence="5">
    <location>
        <begin position="7"/>
        <end position="29"/>
    </location>
</feature>
<sequence>MIGEASFYGLYLPWIMVLALAALLVLWGVRRLLAATGAYRWVWHPALFDMALYLLLLYALSRASAYLQ</sequence>
<reference evidence="7 8" key="1">
    <citation type="submission" date="2018-12" db="EMBL/GenBank/DDBJ databases">
        <title>The genome sequences of Variovorax guangxiensis DSM 27352.</title>
        <authorList>
            <person name="Gao J."/>
            <person name="Sun J."/>
        </authorList>
    </citation>
    <scope>NUCLEOTIDE SEQUENCE [LARGE SCALE GENOMIC DNA]</scope>
    <source>
        <strain evidence="7 8">DSM 27352</strain>
    </source>
</reference>
<keyword evidence="1" id="KW-1003">Cell membrane</keyword>
<evidence type="ECO:0000313" key="8">
    <source>
        <dbReference type="Proteomes" id="UP000281118"/>
    </source>
</evidence>
<evidence type="ECO:0000313" key="9">
    <source>
        <dbReference type="Proteomes" id="UP000524450"/>
    </source>
</evidence>
<dbReference type="Pfam" id="PF07869">
    <property type="entry name" value="DUF1656"/>
    <property type="match status" value="1"/>
</dbReference>
<dbReference type="Proteomes" id="UP000281118">
    <property type="component" value="Unassembled WGS sequence"/>
</dbReference>
<evidence type="ECO:0000256" key="1">
    <source>
        <dbReference type="ARBA" id="ARBA00022475"/>
    </source>
</evidence>
<accession>A0A3S0XDJ4</accession>
<gene>
    <name evidence="7" type="ORF">EJP67_09550</name>
    <name evidence="6" type="ORF">GGD71_000187</name>
</gene>
<dbReference type="Proteomes" id="UP000524450">
    <property type="component" value="Unassembled WGS sequence"/>
</dbReference>
<keyword evidence="3 5" id="KW-1133">Transmembrane helix</keyword>
<evidence type="ECO:0000313" key="6">
    <source>
        <dbReference type="EMBL" id="MBB4219440.1"/>
    </source>
</evidence>
<evidence type="ECO:0000256" key="5">
    <source>
        <dbReference type="SAM" id="Phobius"/>
    </source>
</evidence>
<keyword evidence="2 5" id="KW-0812">Transmembrane</keyword>
<proteinExistence type="predicted"/>
<dbReference type="InterPro" id="IPR012451">
    <property type="entry name" value="DUF1656"/>
</dbReference>
<evidence type="ECO:0000313" key="7">
    <source>
        <dbReference type="EMBL" id="RUR67306.1"/>
    </source>
</evidence>
<evidence type="ECO:0000256" key="3">
    <source>
        <dbReference type="ARBA" id="ARBA00022989"/>
    </source>
</evidence>
<dbReference type="RefSeq" id="WP_019658367.1">
    <property type="nucleotide sequence ID" value="NZ_JACIFZ010000001.1"/>
</dbReference>
<organism evidence="7 8">
    <name type="scientific">Variovorax guangxiensis</name>
    <dbReference type="NCBI Taxonomy" id="1775474"/>
    <lineage>
        <taxon>Bacteria</taxon>
        <taxon>Pseudomonadati</taxon>
        <taxon>Pseudomonadota</taxon>
        <taxon>Betaproteobacteria</taxon>
        <taxon>Burkholderiales</taxon>
        <taxon>Comamonadaceae</taxon>
        <taxon>Variovorax</taxon>
    </lineage>
</organism>